<organism evidence="5 6">
    <name type="scientific">Pseudallescheria apiosperma</name>
    <name type="common">Scedosporium apiospermum</name>
    <dbReference type="NCBI Taxonomy" id="563466"/>
    <lineage>
        <taxon>Eukaryota</taxon>
        <taxon>Fungi</taxon>
        <taxon>Dikarya</taxon>
        <taxon>Ascomycota</taxon>
        <taxon>Pezizomycotina</taxon>
        <taxon>Sordariomycetes</taxon>
        <taxon>Hypocreomycetidae</taxon>
        <taxon>Microascales</taxon>
        <taxon>Microascaceae</taxon>
        <taxon>Scedosporium</taxon>
    </lineage>
</organism>
<evidence type="ECO:0000259" key="3">
    <source>
        <dbReference type="Pfam" id="PF05057"/>
    </source>
</evidence>
<name>A0A084GCY7_PSEDA</name>
<dbReference type="HOGENOM" id="CLU_281887_0_0_1"/>
<feature type="domain" description="Heterokaryon incompatibility" evidence="4">
    <location>
        <begin position="163"/>
        <end position="298"/>
    </location>
</feature>
<dbReference type="Pfam" id="PF13424">
    <property type="entry name" value="TPR_12"/>
    <property type="match status" value="1"/>
</dbReference>
<dbReference type="Gene3D" id="3.40.50.1820">
    <property type="entry name" value="alpha/beta hydrolase"/>
    <property type="match status" value="1"/>
</dbReference>
<dbReference type="InterPro" id="IPR010730">
    <property type="entry name" value="HET"/>
</dbReference>
<dbReference type="VEuPathDB" id="FungiDB:SAPIO_CDS2658"/>
<evidence type="ECO:0000256" key="1">
    <source>
        <dbReference type="ARBA" id="ARBA00007920"/>
    </source>
</evidence>
<dbReference type="InterPro" id="IPR055530">
    <property type="entry name" value="DUF7104"/>
</dbReference>
<dbReference type="InterPro" id="IPR052895">
    <property type="entry name" value="HetReg/Transcr_Mod"/>
</dbReference>
<dbReference type="OMA" id="IMMLLFE"/>
<dbReference type="EMBL" id="JOWA01000086">
    <property type="protein sequence ID" value="KEZ45199.1"/>
    <property type="molecule type" value="Genomic_DNA"/>
</dbReference>
<dbReference type="SUPFAM" id="SSF48452">
    <property type="entry name" value="TPR-like"/>
    <property type="match status" value="1"/>
</dbReference>
<comment type="similarity">
    <text evidence="1">Belongs to the putative lipase ROG1 family.</text>
</comment>
<dbReference type="GeneID" id="27721730"/>
<feature type="domain" description="DUF676" evidence="3">
    <location>
        <begin position="852"/>
        <end position="991"/>
    </location>
</feature>
<dbReference type="Gene3D" id="1.25.40.10">
    <property type="entry name" value="Tetratricopeptide repeat domain"/>
    <property type="match status" value="1"/>
</dbReference>
<dbReference type="Pfam" id="PF05057">
    <property type="entry name" value="DUF676"/>
    <property type="match status" value="1"/>
</dbReference>
<protein>
    <recommendedName>
        <fullName evidence="7">Heterokaryon incompatibility domain-containing protein</fullName>
    </recommendedName>
</protein>
<proteinExistence type="inferred from homology"/>
<dbReference type="InterPro" id="IPR029058">
    <property type="entry name" value="AB_hydrolase_fold"/>
</dbReference>
<dbReference type="PANTHER" id="PTHR24148:SF78">
    <property type="entry name" value="HETEROKARYON INCOMPATIBILITY DOMAIN-CONTAINING PROTEIN"/>
    <property type="match status" value="1"/>
</dbReference>
<evidence type="ECO:0000313" key="6">
    <source>
        <dbReference type="Proteomes" id="UP000028545"/>
    </source>
</evidence>
<comment type="caution">
    <text evidence="5">The sequence shown here is derived from an EMBL/GenBank/DDBJ whole genome shotgun (WGS) entry which is preliminary data.</text>
</comment>
<dbReference type="AlphaFoldDB" id="A0A084GCY7"/>
<dbReference type="Gene3D" id="1.20.5.340">
    <property type="match status" value="2"/>
</dbReference>
<dbReference type="Pfam" id="PF23397">
    <property type="entry name" value="DUF7104"/>
    <property type="match status" value="3"/>
</dbReference>
<reference evidence="5 6" key="1">
    <citation type="journal article" date="2014" name="Genome Announc.">
        <title>Draft genome sequence of the pathogenic fungus Scedosporium apiospermum.</title>
        <authorList>
            <person name="Vandeputte P."/>
            <person name="Ghamrawi S."/>
            <person name="Rechenmann M."/>
            <person name="Iltis A."/>
            <person name="Giraud S."/>
            <person name="Fleury M."/>
            <person name="Thornton C."/>
            <person name="Delhaes L."/>
            <person name="Meyer W."/>
            <person name="Papon N."/>
            <person name="Bouchara J.P."/>
        </authorList>
    </citation>
    <scope>NUCLEOTIDE SEQUENCE [LARGE SCALE GENOMIC DNA]</scope>
    <source>
        <strain evidence="5 6">IHEM 14462</strain>
    </source>
</reference>
<evidence type="ECO:0008006" key="7">
    <source>
        <dbReference type="Google" id="ProtNLM"/>
    </source>
</evidence>
<dbReference type="KEGG" id="sapo:SAPIO_CDS2658"/>
<dbReference type="RefSeq" id="XP_016644998.1">
    <property type="nucleotide sequence ID" value="XM_016785622.1"/>
</dbReference>
<evidence type="ECO:0000259" key="4">
    <source>
        <dbReference type="Pfam" id="PF06985"/>
    </source>
</evidence>
<dbReference type="Pfam" id="PF06985">
    <property type="entry name" value="HET"/>
    <property type="match status" value="1"/>
</dbReference>
<dbReference type="OrthoDB" id="194358at2759"/>
<dbReference type="PANTHER" id="PTHR24148">
    <property type="entry name" value="ANKYRIN REPEAT DOMAIN-CONTAINING PROTEIN 39 HOMOLOG-RELATED"/>
    <property type="match status" value="1"/>
</dbReference>
<evidence type="ECO:0000256" key="2">
    <source>
        <dbReference type="SAM" id="MobiDB-lite"/>
    </source>
</evidence>
<evidence type="ECO:0000313" key="5">
    <source>
        <dbReference type="EMBL" id="KEZ45199.1"/>
    </source>
</evidence>
<dbReference type="InterPro" id="IPR011990">
    <property type="entry name" value="TPR-like_helical_dom_sf"/>
</dbReference>
<keyword evidence="6" id="KW-1185">Reference proteome</keyword>
<feature type="region of interest" description="Disordered" evidence="2">
    <location>
        <begin position="23"/>
        <end position="44"/>
    </location>
</feature>
<dbReference type="Proteomes" id="UP000028545">
    <property type="component" value="Unassembled WGS sequence"/>
</dbReference>
<gene>
    <name evidence="5" type="ORF">SAPIO_CDS2658</name>
</gene>
<dbReference type="SUPFAM" id="SSF53474">
    <property type="entry name" value="alpha/beta-Hydrolases"/>
    <property type="match status" value="1"/>
</dbReference>
<accession>A0A084GCY7</accession>
<sequence>MAIICALPLEADAADVLFDRPPETMTAGSRPAETTSAAVRTRHGGGPTQLYAAVTAAASRAETAIALIPYNKPTDQAPDSFKDQALRVKAYDAAPLSKFCGSDSGGPAEPGRQLKRKYCHPPLLEPGSIRLLRLMPHTDENARIRCQLFSYPLLESGEETCPYEALSYVWGCPDESHCISIDGCAFPVTANLHAALLRLRDRLIERIIWVDAICINQGDDREKGKQIRYMAEIYSKASRVIVWLGGAEDGSDRALEEIRLAAADEIPPETSVGEPAAKQVILALLRRPWFERIWVLQEVAAARNILIKCGFAEIDGYAFSISLRIRPMGELVDMYHSRKATVRHDKVFALLGMSSDDLAVADILPDYEIPWEILLKRIIAFLLGEQVSIETWLETEIAIIRGEGFILGKVSSTEYYDRDDRQQVVVILKDASGHLGAERRWTLPPLAKSVEVGDLVCLLRGATNPTVIRLCKDHFSIIMITAPSLQPEQPITKFPHDFFLLWDWEKAPGESQDRRQYDALMKSRASEHSGGDRKGYLDKMTRLCSVASILEDGEEYKEAEAILGEIVEGYHRELGEEDPRTLAARDKLAAVYRGAQKWEEAKALLEQVIQTRIRSQGTDHPDTIRSRTVLASTYRDQGLLRPEKQRAIMSILEWRGDGTQVAGKEAIKIAGSLDEEVMKLLFDQRGSEVKVTGDVVVAAARNWWRGEGVMRLLLDRRGSEVRITEDVLVAAAENNWQGEGLVRLLLDRGGSEVEITERVIEAAEANKWLGEGVMRLLLDRRGSECRIAERAAAAPPARNRWLGRVMRLLVNQGGEVKIAERAAATPARTGLFTFPSPTPDWELKHGKPTLQIVAVHGLDGDPFGSWTSVSPTGAETLWLKELLPRKLPNTQVMTFGYDARVIGNTSVATVRDIALELLAWLRDEREDYDSDPSIVFIGHDLGGIIIKQALTTANNKRRFSDIADRTRGVVFFGTPHFGMDSAKWWRFVAGVEAPVFRAKYKAPLVETLERNSQDLRYLSRDFTSIAPKYDFISFYQAEGDSGQNNVVVSKTSALMMIVHEEVMPMQGSHSSMFRHRDLQPANILTHNRDEDDTDLHLDSFSSSSASFHQL</sequence>
<dbReference type="InterPro" id="IPR007751">
    <property type="entry name" value="DUF676_lipase-like"/>
</dbReference>